<reference evidence="1 2" key="1">
    <citation type="submission" date="2016-07" db="EMBL/GenBank/DDBJ databases">
        <title>Pervasive Adenine N6-methylation of Active Genes in Fungi.</title>
        <authorList>
            <consortium name="DOE Joint Genome Institute"/>
            <person name="Mondo S.J."/>
            <person name="Dannebaum R.O."/>
            <person name="Kuo R.C."/>
            <person name="Labutti K."/>
            <person name="Haridas S."/>
            <person name="Kuo A."/>
            <person name="Salamov A."/>
            <person name="Ahrendt S.R."/>
            <person name="Lipzen A."/>
            <person name="Sullivan W."/>
            <person name="Andreopoulos W.B."/>
            <person name="Clum A."/>
            <person name="Lindquist E."/>
            <person name="Daum C."/>
            <person name="Ramamoorthy G.K."/>
            <person name="Gryganskyi A."/>
            <person name="Culley D."/>
            <person name="Magnuson J.K."/>
            <person name="James T.Y."/>
            <person name="O'Malley M.A."/>
            <person name="Stajich J.E."/>
            <person name="Spatafora J.W."/>
            <person name="Visel A."/>
            <person name="Grigoriev I.V."/>
        </authorList>
    </citation>
    <scope>NUCLEOTIDE SEQUENCE [LARGE SCALE GENOMIC DNA]</scope>
    <source>
        <strain evidence="1 2">NRRL 3301</strain>
    </source>
</reference>
<gene>
    <name evidence="1" type="ORF">DM01DRAFT_1339109</name>
</gene>
<dbReference type="AlphaFoldDB" id="A0A1X2G850"/>
<keyword evidence="2" id="KW-1185">Reference proteome</keyword>
<organism evidence="1 2">
    <name type="scientific">Hesseltinella vesiculosa</name>
    <dbReference type="NCBI Taxonomy" id="101127"/>
    <lineage>
        <taxon>Eukaryota</taxon>
        <taxon>Fungi</taxon>
        <taxon>Fungi incertae sedis</taxon>
        <taxon>Mucoromycota</taxon>
        <taxon>Mucoromycotina</taxon>
        <taxon>Mucoromycetes</taxon>
        <taxon>Mucorales</taxon>
        <taxon>Cunninghamellaceae</taxon>
        <taxon>Hesseltinella</taxon>
    </lineage>
</organism>
<evidence type="ECO:0000313" key="1">
    <source>
        <dbReference type="EMBL" id="ORX47479.1"/>
    </source>
</evidence>
<comment type="caution">
    <text evidence="1">The sequence shown here is derived from an EMBL/GenBank/DDBJ whole genome shotgun (WGS) entry which is preliminary data.</text>
</comment>
<proteinExistence type="predicted"/>
<evidence type="ECO:0000313" key="2">
    <source>
        <dbReference type="Proteomes" id="UP000242146"/>
    </source>
</evidence>
<name>A0A1X2G850_9FUNG</name>
<dbReference type="EMBL" id="MCGT01000033">
    <property type="protein sequence ID" value="ORX47479.1"/>
    <property type="molecule type" value="Genomic_DNA"/>
</dbReference>
<accession>A0A1X2G850</accession>
<sequence length="185" mass="20476">MNPSPRLRALNRLTKSLAPGRCIAPLLTLDDSKSSIPVGSLASPVSTFSSRPPRALYTKGTLYEITSFKLALSTKNLYRHVLLKGFVKKLNNCKRHCVILPKLPPLPATLRSPPNPCPTVSHQQKALSMPRFPPPVHAIGPRSPIWNGPRRCHSNRPLCRLPLLQFTVDDDDIPLGLLKSTLDKQ</sequence>
<dbReference type="Proteomes" id="UP000242146">
    <property type="component" value="Unassembled WGS sequence"/>
</dbReference>
<protein>
    <submittedName>
        <fullName evidence="1">Uncharacterized protein</fullName>
    </submittedName>
</protein>